<dbReference type="NCBIfam" id="NF033592">
    <property type="entry name" value="transpos_IS4_1"/>
    <property type="match status" value="1"/>
</dbReference>
<accession>A0A5S5MDD3</accession>
<evidence type="ECO:0000313" key="6">
    <source>
        <dbReference type="EMBL" id="TYT73723.1"/>
    </source>
</evidence>
<feature type="domain" description="Transposase IS4-like" evidence="5">
    <location>
        <begin position="110"/>
        <end position="313"/>
    </location>
</feature>
<comment type="caution">
    <text evidence="6">The sequence shown here is derived from an EMBL/GenBank/DDBJ whole genome shotgun (WGS) entry which is preliminary data.</text>
</comment>
<evidence type="ECO:0000256" key="1">
    <source>
        <dbReference type="ARBA" id="ARBA00010075"/>
    </source>
</evidence>
<evidence type="ECO:0000313" key="7">
    <source>
        <dbReference type="Proteomes" id="UP000321899"/>
    </source>
</evidence>
<keyword evidence="7" id="KW-1185">Reference proteome</keyword>
<sequence length="368" mass="42071">MLPIIKILPIIPALLSRGHRPLKMNFEDQLKALIYFHLQEHGSARHLIQDMNENNFAKENIAPEGGISISSFSEIINSRGLEQLLFVFQELYKQASFIIPKKFTDLGELVSIDGSLIDAVLSMFWADYRKSSKKAKAHCGFDINRGIPNKIFLTDGNGPERPFVSMFLSNGQTGVMDRGYQCHHLFDQLQKEGKLFVCRIKKNTKMTVLEENKAVSGSHVFYDAMVLLGNPGQSQTVEPVRVVGYKVAGIKYFVATNRTDLTGEQVATVYKLRWTIESFFKWWKKHLKVYHLIAREKHGLMVQILGGLITYLLMAIYCREQFGEEVSIKRVREIRNTILNELFNSNSDEDNQGNKILKEPDHLMQAKT</sequence>
<evidence type="ECO:0000259" key="5">
    <source>
        <dbReference type="Pfam" id="PF01609"/>
    </source>
</evidence>
<gene>
    <name evidence="6" type="ORF">FIM25_13850</name>
</gene>
<protein>
    <submittedName>
        <fullName evidence="6">IS4 family transposase</fullName>
    </submittedName>
</protein>
<keyword evidence="3" id="KW-0238">DNA-binding</keyword>
<dbReference type="OrthoDB" id="5411425at2"/>
<dbReference type="PANTHER" id="PTHR33258:SF1">
    <property type="entry name" value="TRANSPOSASE INSL FOR INSERTION SEQUENCE ELEMENT IS186A-RELATED"/>
    <property type="match status" value="1"/>
</dbReference>
<comment type="similarity">
    <text evidence="1">Belongs to the transposase 11 family.</text>
</comment>
<dbReference type="GO" id="GO:0003677">
    <property type="term" value="F:DNA binding"/>
    <property type="evidence" value="ECO:0007669"/>
    <property type="project" value="UniProtKB-KW"/>
</dbReference>
<reference evidence="6 7" key="1">
    <citation type="submission" date="2019-06" db="EMBL/GenBank/DDBJ databases">
        <title>Desulfobotulus mexicanus sp. nov., a novel sulfate-reducing bacterium isolated from the sediment of an alkaline crater lake in Mexico.</title>
        <authorList>
            <person name="Hirschler-Rea A."/>
        </authorList>
    </citation>
    <scope>NUCLEOTIDE SEQUENCE [LARGE SCALE GENOMIC DNA]</scope>
    <source>
        <strain evidence="6 7">PAR22N</strain>
    </source>
</reference>
<proteinExistence type="inferred from homology"/>
<dbReference type="InterPro" id="IPR012337">
    <property type="entry name" value="RNaseH-like_sf"/>
</dbReference>
<evidence type="ECO:0000256" key="4">
    <source>
        <dbReference type="ARBA" id="ARBA00023172"/>
    </source>
</evidence>
<dbReference type="EMBL" id="VDMB01000022">
    <property type="protein sequence ID" value="TYT73723.1"/>
    <property type="molecule type" value="Genomic_DNA"/>
</dbReference>
<keyword evidence="2" id="KW-0815">Transposition</keyword>
<keyword evidence="4" id="KW-0233">DNA recombination</keyword>
<dbReference type="SUPFAM" id="SSF53098">
    <property type="entry name" value="Ribonuclease H-like"/>
    <property type="match status" value="1"/>
</dbReference>
<dbReference type="Proteomes" id="UP000321899">
    <property type="component" value="Unassembled WGS sequence"/>
</dbReference>
<dbReference type="AlphaFoldDB" id="A0A5S5MDD3"/>
<evidence type="ECO:0000256" key="2">
    <source>
        <dbReference type="ARBA" id="ARBA00022578"/>
    </source>
</evidence>
<dbReference type="GO" id="GO:0006313">
    <property type="term" value="P:DNA transposition"/>
    <property type="evidence" value="ECO:0007669"/>
    <property type="project" value="InterPro"/>
</dbReference>
<organism evidence="6 7">
    <name type="scientific">Desulfobotulus mexicanus</name>
    <dbReference type="NCBI Taxonomy" id="2586642"/>
    <lineage>
        <taxon>Bacteria</taxon>
        <taxon>Pseudomonadati</taxon>
        <taxon>Thermodesulfobacteriota</taxon>
        <taxon>Desulfobacteria</taxon>
        <taxon>Desulfobacterales</taxon>
        <taxon>Desulfobacteraceae</taxon>
        <taxon>Desulfobotulus</taxon>
    </lineage>
</organism>
<name>A0A5S5MDD3_9BACT</name>
<evidence type="ECO:0000256" key="3">
    <source>
        <dbReference type="ARBA" id="ARBA00023125"/>
    </source>
</evidence>
<dbReference type="InterPro" id="IPR047952">
    <property type="entry name" value="Transpos_IS4"/>
</dbReference>
<dbReference type="PANTHER" id="PTHR33258">
    <property type="entry name" value="TRANSPOSASE INSL FOR INSERTION SEQUENCE ELEMENT IS186A-RELATED"/>
    <property type="match status" value="1"/>
</dbReference>
<dbReference type="GO" id="GO:0004803">
    <property type="term" value="F:transposase activity"/>
    <property type="evidence" value="ECO:0007669"/>
    <property type="project" value="InterPro"/>
</dbReference>
<dbReference type="InterPro" id="IPR002559">
    <property type="entry name" value="Transposase_11"/>
</dbReference>
<dbReference type="Pfam" id="PF01609">
    <property type="entry name" value="DDE_Tnp_1"/>
    <property type="match status" value="1"/>
</dbReference>